<keyword evidence="3" id="KW-1185">Reference proteome</keyword>
<feature type="domain" description="DUF5680" evidence="1">
    <location>
        <begin position="51"/>
        <end position="159"/>
    </location>
</feature>
<evidence type="ECO:0000313" key="3">
    <source>
        <dbReference type="Proteomes" id="UP000334820"/>
    </source>
</evidence>
<dbReference type="InterPro" id="IPR043735">
    <property type="entry name" value="DUF5680"/>
</dbReference>
<dbReference type="AlphaFoldDB" id="A0A5J4KAD5"/>
<organism evidence="2 3">
    <name type="scientific">Thermogemmatispora aurantia</name>
    <dbReference type="NCBI Taxonomy" id="2045279"/>
    <lineage>
        <taxon>Bacteria</taxon>
        <taxon>Bacillati</taxon>
        <taxon>Chloroflexota</taxon>
        <taxon>Ktedonobacteria</taxon>
        <taxon>Thermogemmatisporales</taxon>
        <taxon>Thermogemmatisporaceae</taxon>
        <taxon>Thermogemmatispora</taxon>
    </lineage>
</organism>
<dbReference type="EMBL" id="BKZV01000005">
    <property type="protein sequence ID" value="GER84603.1"/>
    <property type="molecule type" value="Genomic_DNA"/>
</dbReference>
<comment type="caution">
    <text evidence="2">The sequence shown here is derived from an EMBL/GenBank/DDBJ whole genome shotgun (WGS) entry which is preliminary data.</text>
</comment>
<evidence type="ECO:0000259" key="1">
    <source>
        <dbReference type="Pfam" id="PF18931"/>
    </source>
</evidence>
<protein>
    <recommendedName>
        <fullName evidence="1">DUF5680 domain-containing protein</fullName>
    </recommendedName>
</protein>
<dbReference type="RefSeq" id="WP_151729215.1">
    <property type="nucleotide sequence ID" value="NZ_BKZV01000005.1"/>
</dbReference>
<accession>A0A5J4KAD5</accession>
<proteinExistence type="predicted"/>
<dbReference type="Pfam" id="PF18931">
    <property type="entry name" value="DUF5680"/>
    <property type="match status" value="1"/>
</dbReference>
<evidence type="ECO:0000313" key="2">
    <source>
        <dbReference type="EMBL" id="GER84603.1"/>
    </source>
</evidence>
<gene>
    <name evidence="2" type="ORF">KTAU_32390</name>
</gene>
<sequence>MVEFEKGDFLAFLLEAKRHTYAALGDAASVRSLLPGSRQLEWRDRAWLYRDIYFGMAFFVGQEVVSWQAQPVWSMAYAGGVMEELGGQAEKVAAIYAFLRRALRQVSAELPFRGPACWEEQDWRYINRVEGNLEVFQGEEEITAAGVVLYRLRYCGGFLR</sequence>
<reference evidence="2 3" key="1">
    <citation type="journal article" date="2019" name="Int. J. Syst. Evol. Microbiol.">
        <title>Thermogemmatispora aurantia sp. nov. and Thermogemmatispora argillosa sp. nov., within the class Ktedonobacteria, and emended description of the genus Thermogemmatispora.</title>
        <authorList>
            <person name="Zheng Y."/>
            <person name="Wang C.M."/>
            <person name="Sakai Y."/>
            <person name="Abe K."/>
            <person name="Yokota A."/>
            <person name="Yabe S."/>
        </authorList>
    </citation>
    <scope>NUCLEOTIDE SEQUENCE [LARGE SCALE GENOMIC DNA]</scope>
    <source>
        <strain evidence="2 3">A1-2</strain>
    </source>
</reference>
<dbReference type="Proteomes" id="UP000334820">
    <property type="component" value="Unassembled WGS sequence"/>
</dbReference>
<name>A0A5J4KAD5_9CHLR</name>